<dbReference type="PROSITE" id="PS00502">
    <property type="entry name" value="POLYGALACTURONASE"/>
    <property type="match status" value="1"/>
</dbReference>
<evidence type="ECO:0008006" key="13">
    <source>
        <dbReference type="Google" id="ProtNLM"/>
    </source>
</evidence>
<dbReference type="InterPro" id="IPR011990">
    <property type="entry name" value="TPR-like_helical_dom_sf"/>
</dbReference>
<evidence type="ECO:0000256" key="8">
    <source>
        <dbReference type="ARBA" id="ARBA00023316"/>
    </source>
</evidence>
<proteinExistence type="inferred from homology"/>
<protein>
    <recommendedName>
        <fullName evidence="13">Polygalacturonase</fullName>
    </recommendedName>
</protein>
<keyword evidence="12" id="KW-1185">Reference proteome</keyword>
<evidence type="ECO:0000256" key="10">
    <source>
        <dbReference type="RuleBase" id="RU361169"/>
    </source>
</evidence>
<evidence type="ECO:0000256" key="6">
    <source>
        <dbReference type="ARBA" id="ARBA00022801"/>
    </source>
</evidence>
<keyword evidence="6 10" id="KW-0378">Hydrolase</keyword>
<comment type="subcellular location">
    <subcellularLocation>
        <location evidence="1">Secreted</location>
        <location evidence="1">Cell wall</location>
    </subcellularLocation>
</comment>
<evidence type="ECO:0000256" key="5">
    <source>
        <dbReference type="ARBA" id="ARBA00022737"/>
    </source>
</evidence>
<evidence type="ECO:0000313" key="12">
    <source>
        <dbReference type="Proteomes" id="UP000734854"/>
    </source>
</evidence>
<dbReference type="SMART" id="SM00710">
    <property type="entry name" value="PbH1"/>
    <property type="match status" value="4"/>
</dbReference>
<dbReference type="EMBL" id="JACMSC010000015">
    <property type="protein sequence ID" value="KAG6488235.1"/>
    <property type="molecule type" value="Genomic_DNA"/>
</dbReference>
<dbReference type="SUPFAM" id="SSF51126">
    <property type="entry name" value="Pectin lyase-like"/>
    <property type="match status" value="1"/>
</dbReference>
<reference evidence="11 12" key="1">
    <citation type="submission" date="2020-08" db="EMBL/GenBank/DDBJ databases">
        <title>Plant Genome Project.</title>
        <authorList>
            <person name="Zhang R.-G."/>
        </authorList>
    </citation>
    <scope>NUCLEOTIDE SEQUENCE [LARGE SCALE GENOMIC DNA]</scope>
    <source>
        <tissue evidence="11">Rhizome</tissue>
    </source>
</reference>
<evidence type="ECO:0000256" key="1">
    <source>
        <dbReference type="ARBA" id="ARBA00004191"/>
    </source>
</evidence>
<gene>
    <name evidence="11" type="ORF">ZIOFF_056994</name>
</gene>
<accession>A0A8J5FIR1</accession>
<evidence type="ECO:0000256" key="3">
    <source>
        <dbReference type="ARBA" id="ARBA00022512"/>
    </source>
</evidence>
<dbReference type="InterPro" id="IPR006626">
    <property type="entry name" value="PbH1"/>
</dbReference>
<feature type="active site" evidence="9">
    <location>
        <position position="431"/>
    </location>
</feature>
<evidence type="ECO:0000313" key="11">
    <source>
        <dbReference type="EMBL" id="KAG6488235.1"/>
    </source>
</evidence>
<sequence length="589" mass="63346">MPAACNFIDAAHRFPLLSRLLRTSRLTPLQLRQSHACMLKTGLHLLPFPVSKLLAAASSLAEPAYARSIFDCIASPCLLRHTAVLRSLSSSPGARSVADAIALFRSLHASPGLALNQFVFIPTLKVLAQGLRLQLGRQLHALALKLGFLLYVNVRNALIHLYCRCGRVSDDGLHLFDEMPLRNDRVISLGKDQLSPLTLMAILFLLPPIALPATFDVINYGAIGDGKTDDSQAFLRAWAAVCKDASATPSVLNIGFKTFLINAVLNFMGPCKPSSITVQITGVIVAPGDLRAWRGNNENWLIFSSVNGLTLAGTGIIDGKGQAWWDKCRSGCILGPAQVLMNGCNNLVVKGLKLVNSQRSHLAITNCNDVLLSQLTITSPGDSPNTDGIDVSNSRRIRIEWSTIATGDDCIAINRGTYQINITGIACGPGHGISIGSLGKDKSSSEEVTDVIVRQCNFTRTTNGARIKTWQGGVGFASRIIFEDINFISTRNPIIIDQTYYDMPYGYYKNVLGAVKVTGVTYQRMHGTSPDPVAVTLTCSPLAPCSGIVMKEVMIRRDDGGATSSSCSNALGSIGKECEPKVNCLTTTS</sequence>
<dbReference type="Pfam" id="PF00295">
    <property type="entry name" value="Glyco_hydro_28"/>
    <property type="match status" value="1"/>
</dbReference>
<dbReference type="GO" id="GO:0005975">
    <property type="term" value="P:carbohydrate metabolic process"/>
    <property type="evidence" value="ECO:0007669"/>
    <property type="project" value="InterPro"/>
</dbReference>
<dbReference type="InterPro" id="IPR012334">
    <property type="entry name" value="Pectin_lyas_fold"/>
</dbReference>
<dbReference type="Proteomes" id="UP000734854">
    <property type="component" value="Unassembled WGS sequence"/>
</dbReference>
<comment type="similarity">
    <text evidence="2 10">Belongs to the glycosyl hydrolase 28 family.</text>
</comment>
<name>A0A8J5FIR1_ZINOF</name>
<keyword evidence="7 10" id="KW-0326">Glycosidase</keyword>
<dbReference type="InterPro" id="IPR011050">
    <property type="entry name" value="Pectin_lyase_fold/virulence"/>
</dbReference>
<organism evidence="11 12">
    <name type="scientific">Zingiber officinale</name>
    <name type="common">Ginger</name>
    <name type="synonym">Amomum zingiber</name>
    <dbReference type="NCBI Taxonomy" id="94328"/>
    <lineage>
        <taxon>Eukaryota</taxon>
        <taxon>Viridiplantae</taxon>
        <taxon>Streptophyta</taxon>
        <taxon>Embryophyta</taxon>
        <taxon>Tracheophyta</taxon>
        <taxon>Spermatophyta</taxon>
        <taxon>Magnoliopsida</taxon>
        <taxon>Liliopsida</taxon>
        <taxon>Zingiberales</taxon>
        <taxon>Zingiberaceae</taxon>
        <taxon>Zingiber</taxon>
    </lineage>
</organism>
<dbReference type="InterPro" id="IPR000743">
    <property type="entry name" value="Glyco_hydro_28"/>
</dbReference>
<dbReference type="Gene3D" id="1.25.40.10">
    <property type="entry name" value="Tetratricopeptide repeat domain"/>
    <property type="match status" value="1"/>
</dbReference>
<keyword evidence="8" id="KW-0961">Cell wall biogenesis/degradation</keyword>
<dbReference type="GO" id="GO:0004650">
    <property type="term" value="F:polygalacturonase activity"/>
    <property type="evidence" value="ECO:0007669"/>
    <property type="project" value="InterPro"/>
</dbReference>
<dbReference type="Gene3D" id="2.160.20.10">
    <property type="entry name" value="Single-stranded right-handed beta-helix, Pectin lyase-like"/>
    <property type="match status" value="1"/>
</dbReference>
<evidence type="ECO:0000256" key="7">
    <source>
        <dbReference type="ARBA" id="ARBA00023295"/>
    </source>
</evidence>
<dbReference type="InterPro" id="IPR002885">
    <property type="entry name" value="PPR_rpt"/>
</dbReference>
<keyword evidence="3" id="KW-0134">Cell wall</keyword>
<evidence type="ECO:0000256" key="4">
    <source>
        <dbReference type="ARBA" id="ARBA00022525"/>
    </source>
</evidence>
<dbReference type="PANTHER" id="PTHR31375">
    <property type="match status" value="1"/>
</dbReference>
<keyword evidence="5" id="KW-0677">Repeat</keyword>
<dbReference type="NCBIfam" id="TIGR00756">
    <property type="entry name" value="PPR"/>
    <property type="match status" value="1"/>
</dbReference>
<dbReference type="AlphaFoldDB" id="A0A8J5FIR1"/>
<comment type="caution">
    <text evidence="11">The sequence shown here is derived from an EMBL/GenBank/DDBJ whole genome shotgun (WGS) entry which is preliminary data.</text>
</comment>
<evidence type="ECO:0000256" key="9">
    <source>
        <dbReference type="PROSITE-ProRule" id="PRU10052"/>
    </source>
</evidence>
<evidence type="ECO:0000256" key="2">
    <source>
        <dbReference type="ARBA" id="ARBA00008834"/>
    </source>
</evidence>
<dbReference type="GO" id="GO:0071555">
    <property type="term" value="P:cell wall organization"/>
    <property type="evidence" value="ECO:0007669"/>
    <property type="project" value="UniProtKB-KW"/>
</dbReference>
<keyword evidence="4" id="KW-0964">Secreted</keyword>